<keyword evidence="3" id="KW-0812">Transmembrane</keyword>
<proteinExistence type="predicted"/>
<dbReference type="STRING" id="1513793.SAMN06296036_103214"/>
<organism evidence="4 5">
    <name type="scientific">Pseudobacteriovorax antillogorgiicola</name>
    <dbReference type="NCBI Taxonomy" id="1513793"/>
    <lineage>
        <taxon>Bacteria</taxon>
        <taxon>Pseudomonadati</taxon>
        <taxon>Bdellovibrionota</taxon>
        <taxon>Oligoflexia</taxon>
        <taxon>Oligoflexales</taxon>
        <taxon>Pseudobacteriovoracaceae</taxon>
        <taxon>Pseudobacteriovorax</taxon>
    </lineage>
</organism>
<feature type="region of interest" description="Disordered" evidence="2">
    <location>
        <begin position="540"/>
        <end position="566"/>
    </location>
</feature>
<feature type="transmembrane region" description="Helical" evidence="3">
    <location>
        <begin position="32"/>
        <end position="53"/>
    </location>
</feature>
<keyword evidence="1" id="KW-0175">Coiled coil</keyword>
<protein>
    <submittedName>
        <fullName evidence="4">Uncharacterized protein</fullName>
    </submittedName>
</protein>
<name>A0A1Y6BAT4_9BACT</name>
<keyword evidence="3" id="KW-1133">Transmembrane helix</keyword>
<evidence type="ECO:0000313" key="5">
    <source>
        <dbReference type="Proteomes" id="UP000192907"/>
    </source>
</evidence>
<dbReference type="AlphaFoldDB" id="A0A1Y6BAT4"/>
<dbReference type="EMBL" id="FWZT01000003">
    <property type="protein sequence ID" value="SMF01831.1"/>
    <property type="molecule type" value="Genomic_DNA"/>
</dbReference>
<accession>A0A1Y6BAT4</accession>
<keyword evidence="5" id="KW-1185">Reference proteome</keyword>
<evidence type="ECO:0000256" key="3">
    <source>
        <dbReference type="SAM" id="Phobius"/>
    </source>
</evidence>
<feature type="region of interest" description="Disordered" evidence="2">
    <location>
        <begin position="59"/>
        <end position="79"/>
    </location>
</feature>
<gene>
    <name evidence="4" type="ORF">SAMN06296036_103214</name>
</gene>
<feature type="coiled-coil region" evidence="1">
    <location>
        <begin position="255"/>
        <end position="282"/>
    </location>
</feature>
<evidence type="ECO:0000256" key="1">
    <source>
        <dbReference type="SAM" id="Coils"/>
    </source>
</evidence>
<dbReference type="RefSeq" id="WP_132315989.1">
    <property type="nucleotide sequence ID" value="NZ_FWZT01000003.1"/>
</dbReference>
<evidence type="ECO:0000256" key="2">
    <source>
        <dbReference type="SAM" id="MobiDB-lite"/>
    </source>
</evidence>
<sequence length="566" mass="62678">MNGKKLLKRTLFGIAAVLQSVAMIMVLQTGAVAQVLVLMLLVLVLVFLSFGLLSEAPTPSEPLNNKDAPNKQKPYSPSPLRGHVAKSFNDLKNFISDLSSDKQLGEPKEITNLNHALEKAERLDDNSKLVYSSVLNCNDMIRKAGARLQRLFDQSRESANFSAANRLDWKKNTMLGQIGHIRQSQDKINETSKNIAAIHDSTLRLIDESLKGESIFKEKIQRVEVYLSKVQDSSHQGYRAHDSLLATVGTSIEDIATANQHISRLTQKAESLTSDVHRLVETAEKLSLRINSINLDHLESDDEDEGVDINQLTASLQTTARSIFSIGGEFQGDVDTALLKLAEAGKHSEETFSKINVCGELYRNNVSSTKYGLSELSLLLKEVNIHIKKLSEIEDLGVHAGQLIESMENLLDGYGGINKRISDDTTDLAAHCDKLSHLLAKQYYELSHCDKMIGDSTNLVKELAESVGQTKQAVIAIKAVLSEIITSNDSEEDGEDRANQWKRSLAGQNYNLSVIERALKGVADQDEQELSVVVVDKMPSRDVSGSDRRPRLSLYQKDDARETSHF</sequence>
<dbReference type="OrthoDB" id="5312678at2"/>
<evidence type="ECO:0000313" key="4">
    <source>
        <dbReference type="EMBL" id="SMF01831.1"/>
    </source>
</evidence>
<reference evidence="5" key="1">
    <citation type="submission" date="2017-04" db="EMBL/GenBank/DDBJ databases">
        <authorList>
            <person name="Varghese N."/>
            <person name="Submissions S."/>
        </authorList>
    </citation>
    <scope>NUCLEOTIDE SEQUENCE [LARGE SCALE GENOMIC DNA]</scope>
    <source>
        <strain evidence="5">RKEM611</strain>
    </source>
</reference>
<keyword evidence="3" id="KW-0472">Membrane</keyword>
<dbReference type="Proteomes" id="UP000192907">
    <property type="component" value="Unassembled WGS sequence"/>
</dbReference>